<evidence type="ECO:0000256" key="3">
    <source>
        <dbReference type="ARBA" id="ARBA00023136"/>
    </source>
</evidence>
<dbReference type="InterPro" id="IPR030184">
    <property type="entry name" value="WAT1-related"/>
</dbReference>
<sequence>MSNLAPGLIFIVAVCLRLEKFEVECWYSRAKVGGTFVCFSGAVAMSCFHSNSNSPNLTSKEPKLLMKHLDKDTYSDWILGCFYLLAAVVLQLQGGAMVGVCIALQMWCPNRKGPPLVAIFSPIQTLCAANSFSHPLQADHKFRKWHPILISFSWSALAGVVLMFVGLCIVLWAKSHESCSVFDVNDGSRQPVDDVEMPLVWSRDAHEWLCSGNMVKCTNETAAIKRRRQYQFLLAL</sequence>
<dbReference type="STRING" id="52838.A0A4S8KCE3"/>
<dbReference type="GO" id="GO:0016020">
    <property type="term" value="C:membrane"/>
    <property type="evidence" value="ECO:0007669"/>
    <property type="project" value="InterPro"/>
</dbReference>
<evidence type="ECO:0000313" key="7">
    <source>
        <dbReference type="Proteomes" id="UP000317650"/>
    </source>
</evidence>
<dbReference type="EMBL" id="PYDT01000001">
    <property type="protein sequence ID" value="THU72803.1"/>
    <property type="molecule type" value="Genomic_DNA"/>
</dbReference>
<keyword evidence="2 4" id="KW-1133">Transmembrane helix</keyword>
<feature type="signal peptide" evidence="5">
    <location>
        <begin position="1"/>
        <end position="15"/>
    </location>
</feature>
<evidence type="ECO:0000256" key="5">
    <source>
        <dbReference type="SAM" id="SignalP"/>
    </source>
</evidence>
<feature type="transmembrane region" description="Helical" evidence="4">
    <location>
        <begin position="148"/>
        <end position="173"/>
    </location>
</feature>
<gene>
    <name evidence="6" type="ORF">C4D60_Mb04t16030</name>
</gene>
<feature type="transmembrane region" description="Helical" evidence="4">
    <location>
        <begin position="77"/>
        <end position="104"/>
    </location>
</feature>
<evidence type="ECO:0008006" key="8">
    <source>
        <dbReference type="Google" id="ProtNLM"/>
    </source>
</evidence>
<keyword evidence="1 4" id="KW-0812">Transmembrane</keyword>
<evidence type="ECO:0000256" key="2">
    <source>
        <dbReference type="ARBA" id="ARBA00022989"/>
    </source>
</evidence>
<evidence type="ECO:0000256" key="1">
    <source>
        <dbReference type="ARBA" id="ARBA00022692"/>
    </source>
</evidence>
<dbReference type="Proteomes" id="UP000317650">
    <property type="component" value="Chromosome 4"/>
</dbReference>
<evidence type="ECO:0000313" key="6">
    <source>
        <dbReference type="EMBL" id="THU72803.1"/>
    </source>
</evidence>
<keyword evidence="7" id="KW-1185">Reference proteome</keyword>
<proteinExistence type="predicted"/>
<reference evidence="6 7" key="1">
    <citation type="journal article" date="2019" name="Nat. Plants">
        <title>Genome sequencing of Musa balbisiana reveals subgenome evolution and function divergence in polyploid bananas.</title>
        <authorList>
            <person name="Yao X."/>
        </authorList>
    </citation>
    <scope>NUCLEOTIDE SEQUENCE [LARGE SCALE GENOMIC DNA]</scope>
    <source>
        <strain evidence="7">cv. DH-PKW</strain>
        <tissue evidence="6">Leaves</tissue>
    </source>
</reference>
<name>A0A4S8KCE3_MUSBA</name>
<accession>A0A4S8KCE3</accession>
<keyword evidence="5" id="KW-0732">Signal</keyword>
<protein>
    <recommendedName>
        <fullName evidence="8">WAT1-related protein</fullName>
    </recommendedName>
</protein>
<keyword evidence="3 4" id="KW-0472">Membrane</keyword>
<organism evidence="6 7">
    <name type="scientific">Musa balbisiana</name>
    <name type="common">Banana</name>
    <dbReference type="NCBI Taxonomy" id="52838"/>
    <lineage>
        <taxon>Eukaryota</taxon>
        <taxon>Viridiplantae</taxon>
        <taxon>Streptophyta</taxon>
        <taxon>Embryophyta</taxon>
        <taxon>Tracheophyta</taxon>
        <taxon>Spermatophyta</taxon>
        <taxon>Magnoliopsida</taxon>
        <taxon>Liliopsida</taxon>
        <taxon>Zingiberales</taxon>
        <taxon>Musaceae</taxon>
        <taxon>Musa</taxon>
    </lineage>
</organism>
<dbReference type="GO" id="GO:0022857">
    <property type="term" value="F:transmembrane transporter activity"/>
    <property type="evidence" value="ECO:0007669"/>
    <property type="project" value="InterPro"/>
</dbReference>
<comment type="caution">
    <text evidence="6">The sequence shown here is derived from an EMBL/GenBank/DDBJ whole genome shotgun (WGS) entry which is preliminary data.</text>
</comment>
<dbReference type="AlphaFoldDB" id="A0A4S8KCE3"/>
<evidence type="ECO:0000256" key="4">
    <source>
        <dbReference type="SAM" id="Phobius"/>
    </source>
</evidence>
<dbReference type="PANTHER" id="PTHR31218">
    <property type="entry name" value="WAT1-RELATED PROTEIN"/>
    <property type="match status" value="1"/>
</dbReference>
<feature type="chain" id="PRO_5020845533" description="WAT1-related protein" evidence="5">
    <location>
        <begin position="16"/>
        <end position="236"/>
    </location>
</feature>